<dbReference type="InterPro" id="IPR014030">
    <property type="entry name" value="Ketoacyl_synth_N"/>
</dbReference>
<organism evidence="2 3">
    <name type="scientific">Amycolatopsis xylanica</name>
    <dbReference type="NCBI Taxonomy" id="589385"/>
    <lineage>
        <taxon>Bacteria</taxon>
        <taxon>Bacillati</taxon>
        <taxon>Actinomycetota</taxon>
        <taxon>Actinomycetes</taxon>
        <taxon>Pseudonocardiales</taxon>
        <taxon>Pseudonocardiaceae</taxon>
        <taxon>Amycolatopsis</taxon>
    </lineage>
</organism>
<dbReference type="OrthoDB" id="3402212at2"/>
<evidence type="ECO:0000313" key="2">
    <source>
        <dbReference type="EMBL" id="SDW62534.1"/>
    </source>
</evidence>
<protein>
    <submittedName>
        <fullName evidence="2">Beta-ketoacyl synthase, N-terminal domain</fullName>
    </submittedName>
</protein>
<name>A0A1H2V3N0_9PSEU</name>
<dbReference type="EMBL" id="FNON01000001">
    <property type="protein sequence ID" value="SDW62534.1"/>
    <property type="molecule type" value="Genomic_DNA"/>
</dbReference>
<proteinExistence type="predicted"/>
<gene>
    <name evidence="2" type="ORF">SAMN05421504_1011083</name>
</gene>
<evidence type="ECO:0000313" key="3">
    <source>
        <dbReference type="Proteomes" id="UP000199515"/>
    </source>
</evidence>
<keyword evidence="3" id="KW-1185">Reference proteome</keyword>
<dbReference type="Gene3D" id="3.40.47.10">
    <property type="match status" value="1"/>
</dbReference>
<dbReference type="Proteomes" id="UP000199515">
    <property type="component" value="Unassembled WGS sequence"/>
</dbReference>
<dbReference type="AlphaFoldDB" id="A0A1H2V3N0"/>
<accession>A0A1H2V3N0</accession>
<dbReference type="RefSeq" id="WP_143046986.1">
    <property type="nucleotide sequence ID" value="NZ_FNON01000001.1"/>
</dbReference>
<reference evidence="2 3" key="1">
    <citation type="submission" date="2016-10" db="EMBL/GenBank/DDBJ databases">
        <authorList>
            <person name="de Groot N.N."/>
        </authorList>
    </citation>
    <scope>NUCLEOTIDE SEQUENCE [LARGE SCALE GENOMIC DNA]</scope>
    <source>
        <strain evidence="2 3">CPCC 202699</strain>
    </source>
</reference>
<sequence>MKILAAAIAGPGEPAQVSGFVESPFNPLVYEVAAGCLNAYPADGARTAIVLASVLGDSVTTDLASRLLTEGQPHNALLFMQATSNAILGYVSKEFGITGPLLSVSTGDEPGSGPLDVAAVLLADDELDQVLVIGVELAGNPRTAAAHRVLGTAEPDGHVAVALLIASLDDEPPGGGVPGLVALAQTSLKGESS</sequence>
<dbReference type="SUPFAM" id="SSF53901">
    <property type="entry name" value="Thiolase-like"/>
    <property type="match status" value="1"/>
</dbReference>
<dbReference type="Pfam" id="PF00109">
    <property type="entry name" value="ketoacyl-synt"/>
    <property type="match status" value="1"/>
</dbReference>
<feature type="domain" description="Beta-ketoacyl synthase-like N-terminal" evidence="1">
    <location>
        <begin position="42"/>
        <end position="159"/>
    </location>
</feature>
<evidence type="ECO:0000259" key="1">
    <source>
        <dbReference type="Pfam" id="PF00109"/>
    </source>
</evidence>
<dbReference type="GO" id="GO:0016746">
    <property type="term" value="F:acyltransferase activity"/>
    <property type="evidence" value="ECO:0007669"/>
    <property type="project" value="InterPro"/>
</dbReference>
<dbReference type="InterPro" id="IPR016039">
    <property type="entry name" value="Thiolase-like"/>
</dbReference>
<dbReference type="STRING" id="589385.SAMN05421504_1011083"/>